<evidence type="ECO:0000256" key="1">
    <source>
        <dbReference type="ARBA" id="ARBA00004328"/>
    </source>
</evidence>
<keyword evidence="3" id="KW-1185">Reference proteome</keyword>
<name>A0A1I4N6T2_9RHOB</name>
<dbReference type="OrthoDB" id="7820948at2"/>
<sequence>MPKDSTAVIGEIENPILRQKVATERDRMRAERALDLAHEELKNAEAAAARLPAVEAELATVRRMLDRPVKLDATLKAPAQAKPSVKAPTALGTIALAVSAEIVRRLDGTDPADFIKQVRPGDEWRLVRRYAQKAATDPAYTNVAGWAQELTWTGLGPDFVDRAPSAVIPQLLGAGAREMNFRGHNAMSYPRRLRDTLPAAWKEEGTEIPVKAGMFGSVTLNRYSLGVIATLSEEIRRVSRPQIVDVVQQGIIDDSARALDGFFLDANTPVAGVRPAGILNGATSQVSAGNDVDSVQVDLKWLLGHLIGIRARRPVFIINPLRVASLSLTTAPGTGTRPYQAELERGTLAGVPLVIADNAPADQVIAMDADSLFMGIDIPEIDMSNQAMLVMSDDPANDSGGTPVRSLFQTWEVALRFVQPASWGFGRPDTVATLTSVDW</sequence>
<dbReference type="AlphaFoldDB" id="A0A1I4N6T2"/>
<proteinExistence type="predicted"/>
<accession>A0A1I4N6T2</accession>
<dbReference type="NCBIfam" id="TIGR01554">
    <property type="entry name" value="major_cap_HK97"/>
    <property type="match status" value="1"/>
</dbReference>
<protein>
    <submittedName>
        <fullName evidence="2">Phage major capsid protein, HK97 family</fullName>
    </submittedName>
</protein>
<dbReference type="Proteomes" id="UP000199144">
    <property type="component" value="Unassembled WGS sequence"/>
</dbReference>
<dbReference type="RefSeq" id="WP_093093914.1">
    <property type="nucleotide sequence ID" value="NZ_FOTQ01000004.1"/>
</dbReference>
<gene>
    <name evidence="2" type="ORF">SAMN04488042_10410</name>
</gene>
<dbReference type="InterPro" id="IPR024455">
    <property type="entry name" value="Phage_capsid"/>
</dbReference>
<dbReference type="EMBL" id="FOTQ01000004">
    <property type="protein sequence ID" value="SFM11037.1"/>
    <property type="molecule type" value="Genomic_DNA"/>
</dbReference>
<organism evidence="2 3">
    <name type="scientific">Shimia aestuarii</name>
    <dbReference type="NCBI Taxonomy" id="254406"/>
    <lineage>
        <taxon>Bacteria</taxon>
        <taxon>Pseudomonadati</taxon>
        <taxon>Pseudomonadota</taxon>
        <taxon>Alphaproteobacteria</taxon>
        <taxon>Rhodobacterales</taxon>
        <taxon>Roseobacteraceae</taxon>
    </lineage>
</organism>
<reference evidence="2 3" key="1">
    <citation type="submission" date="2016-10" db="EMBL/GenBank/DDBJ databases">
        <authorList>
            <person name="de Groot N.N."/>
        </authorList>
    </citation>
    <scope>NUCLEOTIDE SEQUENCE [LARGE SCALE GENOMIC DNA]</scope>
    <source>
        <strain evidence="2 3">DSM 15283</strain>
    </source>
</reference>
<evidence type="ECO:0000313" key="2">
    <source>
        <dbReference type="EMBL" id="SFM11037.1"/>
    </source>
</evidence>
<dbReference type="SUPFAM" id="SSF56563">
    <property type="entry name" value="Major capsid protein gp5"/>
    <property type="match status" value="1"/>
</dbReference>
<comment type="subcellular location">
    <subcellularLocation>
        <location evidence="1">Virion</location>
    </subcellularLocation>
</comment>
<evidence type="ECO:0000313" key="3">
    <source>
        <dbReference type="Proteomes" id="UP000199144"/>
    </source>
</evidence>
<dbReference type="STRING" id="254406.SAMN04488042_10410"/>